<feature type="transmembrane region" description="Helical" evidence="1">
    <location>
        <begin position="210"/>
        <end position="232"/>
    </location>
</feature>
<dbReference type="InterPro" id="IPR003675">
    <property type="entry name" value="Rce1/LyrA-like_dom"/>
</dbReference>
<reference evidence="3 4" key="1">
    <citation type="submission" date="2016-06" db="EMBL/GenBank/DDBJ databases">
        <title>Genome sequencing of Cryobacterium arcticum PAMC 27867.</title>
        <authorList>
            <person name="Lee J."/>
            <person name="Kim O.-S."/>
        </authorList>
    </citation>
    <scope>NUCLEOTIDE SEQUENCE [LARGE SCALE GENOMIC DNA]</scope>
    <source>
        <strain evidence="3 4">PAMC 27867</strain>
    </source>
</reference>
<dbReference type="STRING" id="670052.PA27867_1397"/>
<feature type="transmembrane region" description="Helical" evidence="1">
    <location>
        <begin position="114"/>
        <end position="141"/>
    </location>
</feature>
<keyword evidence="1" id="KW-0472">Membrane</keyword>
<feature type="transmembrane region" description="Helical" evidence="1">
    <location>
        <begin position="238"/>
        <end position="258"/>
    </location>
</feature>
<dbReference type="EMBL" id="CP016282">
    <property type="protein sequence ID" value="ANP72354.1"/>
    <property type="molecule type" value="Genomic_DNA"/>
</dbReference>
<dbReference type="KEGG" id="cart:PA27867_1397"/>
<feature type="transmembrane region" description="Helical" evidence="1">
    <location>
        <begin position="165"/>
        <end position="190"/>
    </location>
</feature>
<feature type="transmembrane region" description="Helical" evidence="1">
    <location>
        <begin position="303"/>
        <end position="324"/>
    </location>
</feature>
<dbReference type="Pfam" id="PF02517">
    <property type="entry name" value="Rce1-like"/>
    <property type="match status" value="1"/>
</dbReference>
<evidence type="ECO:0000313" key="3">
    <source>
        <dbReference type="EMBL" id="ANP72354.1"/>
    </source>
</evidence>
<dbReference type="PANTHER" id="PTHR35797:SF1">
    <property type="entry name" value="PROTEASE"/>
    <property type="match status" value="1"/>
</dbReference>
<evidence type="ECO:0000256" key="1">
    <source>
        <dbReference type="SAM" id="Phobius"/>
    </source>
</evidence>
<keyword evidence="4" id="KW-1185">Reference proteome</keyword>
<dbReference type="PATRIC" id="fig|670052.7.peg.1452"/>
<keyword evidence="1" id="KW-0812">Transmembrane</keyword>
<feature type="transmembrane region" description="Helical" evidence="1">
    <location>
        <begin position="270"/>
        <end position="291"/>
    </location>
</feature>
<dbReference type="PANTHER" id="PTHR35797">
    <property type="entry name" value="PROTEASE-RELATED"/>
    <property type="match status" value="1"/>
</dbReference>
<keyword evidence="1" id="KW-1133">Transmembrane helix</keyword>
<evidence type="ECO:0000313" key="4">
    <source>
        <dbReference type="Proteomes" id="UP000092582"/>
    </source>
</evidence>
<dbReference type="GO" id="GO:0080120">
    <property type="term" value="P:CAAX-box protein maturation"/>
    <property type="evidence" value="ECO:0007669"/>
    <property type="project" value="UniProtKB-ARBA"/>
</dbReference>
<dbReference type="InterPro" id="IPR042150">
    <property type="entry name" value="MmRce1-like"/>
</dbReference>
<proteinExistence type="predicted"/>
<dbReference type="Proteomes" id="UP000092582">
    <property type="component" value="Chromosome 1"/>
</dbReference>
<organism evidence="3 4">
    <name type="scientific">Cryobacterium arcticum</name>
    <dbReference type="NCBI Taxonomy" id="670052"/>
    <lineage>
        <taxon>Bacteria</taxon>
        <taxon>Bacillati</taxon>
        <taxon>Actinomycetota</taxon>
        <taxon>Actinomycetes</taxon>
        <taxon>Micrococcales</taxon>
        <taxon>Microbacteriaceae</taxon>
        <taxon>Cryobacterium</taxon>
    </lineage>
</organism>
<accession>A0A1B1BIH1</accession>
<dbReference type="AlphaFoldDB" id="A0A1B1BIH1"/>
<dbReference type="GO" id="GO:0004175">
    <property type="term" value="F:endopeptidase activity"/>
    <property type="evidence" value="ECO:0007669"/>
    <property type="project" value="UniProtKB-ARBA"/>
</dbReference>
<feature type="transmembrane region" description="Helical" evidence="1">
    <location>
        <begin position="35"/>
        <end position="58"/>
    </location>
</feature>
<protein>
    <recommendedName>
        <fullName evidence="2">CAAX prenyl protease 2/Lysostaphin resistance protein A-like domain-containing protein</fullName>
    </recommendedName>
</protein>
<name>A0A1B1BIH1_9MICO</name>
<gene>
    <name evidence="3" type="ORF">PA27867_1397</name>
</gene>
<sequence precursor="true">MPSALWVANVAVMSAPSTSQHPTPAATPLVERVPWTAVVVFVVMACALAWLVVLPLWLDGSGLANPLAALLLPVMTFTPAVAALFVVFMVQRPRPASIPEYLGLWPLRPVKRTIWMTVFGIFGSVLLVIAGVFLAAALGLVQLDLVAFSGFAQILDAANPTSSPIPVGLVVLIQLLTIPVAAIFNGFFALGEELGWRGWLLPSLRPLGTWPALLVSGAVWGFWHSPVILLGYNFAQPNLLGVALMISGCVFYGILIGWLRLRTASVWPSVFAHGAFNAAAGFLILVAAAGTSADPAALGPLGWVAWIVMAVVIGVLVLTGQFRIQPRLERRPRIDPAAAVVPGSGPAGV</sequence>
<feature type="domain" description="CAAX prenyl protease 2/Lysostaphin resistance protein A-like" evidence="2">
    <location>
        <begin position="177"/>
        <end position="278"/>
    </location>
</feature>
<evidence type="ECO:0000259" key="2">
    <source>
        <dbReference type="Pfam" id="PF02517"/>
    </source>
</evidence>
<feature type="transmembrane region" description="Helical" evidence="1">
    <location>
        <begin position="70"/>
        <end position="90"/>
    </location>
</feature>